<evidence type="ECO:0000313" key="3">
    <source>
        <dbReference type="EMBL" id="CAE0723835.1"/>
    </source>
</evidence>
<protein>
    <recommendedName>
        <fullName evidence="2">DUF6824 domain-containing protein</fullName>
    </recommendedName>
</protein>
<evidence type="ECO:0000259" key="2">
    <source>
        <dbReference type="Pfam" id="PF20710"/>
    </source>
</evidence>
<name>A0A7S4ENC1_9STRA</name>
<organism evidence="3">
    <name type="scientific">Pseudo-nitzschia australis</name>
    <dbReference type="NCBI Taxonomy" id="44445"/>
    <lineage>
        <taxon>Eukaryota</taxon>
        <taxon>Sar</taxon>
        <taxon>Stramenopiles</taxon>
        <taxon>Ochrophyta</taxon>
        <taxon>Bacillariophyta</taxon>
        <taxon>Bacillariophyceae</taxon>
        <taxon>Bacillariophycidae</taxon>
        <taxon>Bacillariales</taxon>
        <taxon>Bacillariaceae</taxon>
        <taxon>Pseudo-nitzschia</taxon>
    </lineage>
</organism>
<dbReference type="EMBL" id="HBIX01023966">
    <property type="protein sequence ID" value="CAE0723835.1"/>
    <property type="molecule type" value="Transcribed_RNA"/>
</dbReference>
<accession>A0A7S4ENC1</accession>
<dbReference type="InterPro" id="IPR036865">
    <property type="entry name" value="CRAL-TRIO_dom_sf"/>
</dbReference>
<reference evidence="3" key="1">
    <citation type="submission" date="2021-01" db="EMBL/GenBank/DDBJ databases">
        <authorList>
            <person name="Corre E."/>
            <person name="Pelletier E."/>
            <person name="Niang G."/>
            <person name="Scheremetjew M."/>
            <person name="Finn R."/>
            <person name="Kale V."/>
            <person name="Holt S."/>
            <person name="Cochrane G."/>
            <person name="Meng A."/>
            <person name="Brown T."/>
            <person name="Cohen L."/>
        </authorList>
    </citation>
    <scope>NUCLEOTIDE SEQUENCE</scope>
    <source>
        <strain evidence="3">10249 10 AB</strain>
    </source>
</reference>
<gene>
    <name evidence="3" type="ORF">PAUS00366_LOCUS16591</name>
</gene>
<dbReference type="AlphaFoldDB" id="A0A7S4ENC1"/>
<dbReference type="InterPro" id="IPR049227">
    <property type="entry name" value="DUF6824"/>
</dbReference>
<dbReference type="Gene3D" id="3.40.525.10">
    <property type="entry name" value="CRAL-TRIO lipid binding domain"/>
    <property type="match status" value="1"/>
</dbReference>
<proteinExistence type="predicted"/>
<feature type="region of interest" description="Disordered" evidence="1">
    <location>
        <begin position="1"/>
        <end position="20"/>
    </location>
</feature>
<feature type="domain" description="DUF6824" evidence="2">
    <location>
        <begin position="402"/>
        <end position="485"/>
    </location>
</feature>
<evidence type="ECO:0000256" key="1">
    <source>
        <dbReference type="SAM" id="MobiDB-lite"/>
    </source>
</evidence>
<sequence length="556" mass="63192">MINGITSTNDSNLGQSKDGNTMYTHTGLSSLFSEVRPPYSSFGFDEQEKEINDAEYQRDSRHNYIRNGADGDQIHESPDALLAYELNQLSFKERGVLENDIHGIQPECIKETPELLRGSLKQLSIELDSIPEKNKTAYEFSQKTFPKTTYVNTDDFRLIFLRCDRFDARKAAQRIVGYLDLILLCFGEQGLEQDIRVSDLDERSEQLLKMGQFQILPSRDHSGRRILGNFSFAAHHRIQAVDPITRLKVGVCMMMVLARDNIDVQNKGLVGIFWAHHFRMEDLNKRSIAITKMIPCMPVRFCSLHVCLTNVNNLAKMANAMYLYAIGPDYRKRTRVHLGSAVECVYALQTFGIQAHDIPINTTTGKRKTQNHQKWVELQQKRDGAIAENKSFLAIECPKQNDILFGRGWPKMGHPGNVLFRNLIQTRLEDYNNSRSKGEKTTMAYSIVLELKENRARFLREDEINGGWIEVSNELARKKVSIAFRCFRRAETKSNKPLASSAAKRKSNQIDPVLSLCQSWKANSMIGINGEQDEGSSAFLDMDGSSNNSIRSNCNV</sequence>
<dbReference type="Pfam" id="PF20710">
    <property type="entry name" value="DUF6824"/>
    <property type="match status" value="1"/>
</dbReference>